<dbReference type="InterPro" id="IPR050515">
    <property type="entry name" value="Beta-lactam/transpept"/>
</dbReference>
<dbReference type="PANTHER" id="PTHR30627:SF6">
    <property type="entry name" value="BETA-LACTAMASE YBXI-RELATED"/>
    <property type="match status" value="1"/>
</dbReference>
<proteinExistence type="inferred from homology"/>
<gene>
    <name evidence="9" type="ORF">H9704_06805</name>
</gene>
<evidence type="ECO:0000256" key="4">
    <source>
        <dbReference type="ARBA" id="ARBA00022729"/>
    </source>
</evidence>
<evidence type="ECO:0000256" key="1">
    <source>
        <dbReference type="ARBA" id="ARBA00001526"/>
    </source>
</evidence>
<evidence type="ECO:0000313" key="10">
    <source>
        <dbReference type="Proteomes" id="UP000823910"/>
    </source>
</evidence>
<dbReference type="GO" id="GO:0005886">
    <property type="term" value="C:plasma membrane"/>
    <property type="evidence" value="ECO:0007669"/>
    <property type="project" value="TreeGrafter"/>
</dbReference>
<dbReference type="PANTHER" id="PTHR30627">
    <property type="entry name" value="PEPTIDOGLYCAN D,D-TRANSPEPTIDASE"/>
    <property type="match status" value="1"/>
</dbReference>
<dbReference type="GO" id="GO:0071555">
    <property type="term" value="P:cell wall organization"/>
    <property type="evidence" value="ECO:0007669"/>
    <property type="project" value="TreeGrafter"/>
</dbReference>
<keyword evidence="4" id="KW-0732">Signal</keyword>
<dbReference type="GO" id="GO:0008800">
    <property type="term" value="F:beta-lactamase activity"/>
    <property type="evidence" value="ECO:0007669"/>
    <property type="project" value="UniProtKB-EC"/>
</dbReference>
<evidence type="ECO:0000256" key="5">
    <source>
        <dbReference type="ARBA" id="ARBA00022801"/>
    </source>
</evidence>
<comment type="catalytic activity">
    <reaction evidence="1">
        <text>a beta-lactam + H2O = a substituted beta-amino acid</text>
        <dbReference type="Rhea" id="RHEA:20401"/>
        <dbReference type="ChEBI" id="CHEBI:15377"/>
        <dbReference type="ChEBI" id="CHEBI:35627"/>
        <dbReference type="ChEBI" id="CHEBI:140347"/>
        <dbReference type="EC" id="3.5.2.6"/>
    </reaction>
</comment>
<dbReference type="GO" id="GO:0008658">
    <property type="term" value="F:penicillin binding"/>
    <property type="evidence" value="ECO:0007669"/>
    <property type="project" value="InterPro"/>
</dbReference>
<comment type="similarity">
    <text evidence="2">Belongs to the class-D beta-lactamase family.</text>
</comment>
<dbReference type="SUPFAM" id="SSF56519">
    <property type="entry name" value="Penicillin binding protein dimerisation domain"/>
    <property type="match status" value="1"/>
</dbReference>
<reference evidence="9" key="2">
    <citation type="submission" date="2021-04" db="EMBL/GenBank/DDBJ databases">
        <authorList>
            <person name="Gilroy R."/>
        </authorList>
    </citation>
    <scope>NUCLEOTIDE SEQUENCE</scope>
    <source>
        <strain evidence="9">CHK180-15479</strain>
    </source>
</reference>
<evidence type="ECO:0000256" key="3">
    <source>
        <dbReference type="ARBA" id="ARBA00012865"/>
    </source>
</evidence>
<evidence type="ECO:0000256" key="7">
    <source>
        <dbReference type="SAM" id="MobiDB-lite"/>
    </source>
</evidence>
<dbReference type="EC" id="3.5.2.6" evidence="3"/>
<dbReference type="GO" id="GO:0046677">
    <property type="term" value="P:response to antibiotic"/>
    <property type="evidence" value="ECO:0007669"/>
    <property type="project" value="UniProtKB-KW"/>
</dbReference>
<protein>
    <recommendedName>
        <fullName evidence="3">beta-lactamase</fullName>
        <ecNumber evidence="3">3.5.2.6</ecNumber>
    </recommendedName>
</protein>
<organism evidence="9 10">
    <name type="scientific">Candidatus Enterocloster excrementipullorum</name>
    <dbReference type="NCBI Taxonomy" id="2838559"/>
    <lineage>
        <taxon>Bacteria</taxon>
        <taxon>Bacillati</taxon>
        <taxon>Bacillota</taxon>
        <taxon>Clostridia</taxon>
        <taxon>Lachnospirales</taxon>
        <taxon>Lachnospiraceae</taxon>
        <taxon>Enterocloster</taxon>
    </lineage>
</organism>
<comment type="caution">
    <text evidence="9">The sequence shown here is derived from an EMBL/GenBank/DDBJ whole genome shotgun (WGS) entry which is preliminary data.</text>
</comment>
<dbReference type="AlphaFoldDB" id="A0A9D2N0K5"/>
<feature type="domain" description="Penicillin-binding protein dimerisation" evidence="8">
    <location>
        <begin position="55"/>
        <end position="97"/>
    </location>
</feature>
<dbReference type="Proteomes" id="UP000823910">
    <property type="component" value="Unassembled WGS sequence"/>
</dbReference>
<evidence type="ECO:0000259" key="8">
    <source>
        <dbReference type="Pfam" id="PF03717"/>
    </source>
</evidence>
<name>A0A9D2N0K5_9FIRM</name>
<keyword evidence="6" id="KW-0046">Antibiotic resistance</keyword>
<accession>A0A9D2N0K5</accession>
<dbReference type="EMBL" id="DWWT01000029">
    <property type="protein sequence ID" value="HJC05848.1"/>
    <property type="molecule type" value="Genomic_DNA"/>
</dbReference>
<dbReference type="Pfam" id="PF03717">
    <property type="entry name" value="PBP_dimer"/>
    <property type="match status" value="1"/>
</dbReference>
<feature type="region of interest" description="Disordered" evidence="7">
    <location>
        <begin position="169"/>
        <end position="199"/>
    </location>
</feature>
<dbReference type="Gene3D" id="3.90.1310.10">
    <property type="entry name" value="Penicillin-binding protein 2a (Domain 2)"/>
    <property type="match status" value="1"/>
</dbReference>
<sequence length="223" mass="24078">MDLRKRVLQNRLFWLGAGFVLLFGAVTARFYQLQILNGADSRAEFANQITREQTTPGARGVIYDRNGNVLAYNELTYAVSITDSGTYGTRSERNAHLNGVISETIDIIESHGDSLRDTLPIAYDAAGSLSYTQEGTALRRFLADAYGHGDPADCLGALFHGGQQLSEIPGGYPGGECEPGDRGSYPGAPAGAHGRGHSNRNPAAVCGQPVFCSDYRIHRAHFQ</sequence>
<evidence type="ECO:0000313" key="9">
    <source>
        <dbReference type="EMBL" id="HJC05848.1"/>
    </source>
</evidence>
<keyword evidence="5" id="KW-0378">Hydrolase</keyword>
<evidence type="ECO:0000256" key="2">
    <source>
        <dbReference type="ARBA" id="ARBA00007898"/>
    </source>
</evidence>
<reference evidence="9" key="1">
    <citation type="journal article" date="2021" name="PeerJ">
        <title>Extensive microbial diversity within the chicken gut microbiome revealed by metagenomics and culture.</title>
        <authorList>
            <person name="Gilroy R."/>
            <person name="Ravi A."/>
            <person name="Getino M."/>
            <person name="Pursley I."/>
            <person name="Horton D.L."/>
            <person name="Alikhan N.F."/>
            <person name="Baker D."/>
            <person name="Gharbi K."/>
            <person name="Hall N."/>
            <person name="Watson M."/>
            <person name="Adriaenssens E.M."/>
            <person name="Foster-Nyarko E."/>
            <person name="Jarju S."/>
            <person name="Secka A."/>
            <person name="Antonio M."/>
            <person name="Oren A."/>
            <person name="Chaudhuri R.R."/>
            <person name="La Ragione R."/>
            <person name="Hildebrand F."/>
            <person name="Pallen M.J."/>
        </authorList>
    </citation>
    <scope>NUCLEOTIDE SEQUENCE</scope>
    <source>
        <strain evidence="9">CHK180-15479</strain>
    </source>
</reference>
<dbReference type="InterPro" id="IPR036138">
    <property type="entry name" value="PBP_dimer_sf"/>
</dbReference>
<evidence type="ECO:0000256" key="6">
    <source>
        <dbReference type="ARBA" id="ARBA00023251"/>
    </source>
</evidence>
<dbReference type="InterPro" id="IPR005311">
    <property type="entry name" value="PBP_dimer"/>
</dbReference>